<organism evidence="1 2">
    <name type="scientific">Rouxiella silvae</name>
    <dbReference type="NCBI Taxonomy" id="1646373"/>
    <lineage>
        <taxon>Bacteria</taxon>
        <taxon>Pseudomonadati</taxon>
        <taxon>Pseudomonadota</taxon>
        <taxon>Gammaproteobacteria</taxon>
        <taxon>Enterobacterales</taxon>
        <taxon>Yersiniaceae</taxon>
        <taxon>Rouxiella</taxon>
    </lineage>
</organism>
<evidence type="ECO:0000313" key="1">
    <source>
        <dbReference type="EMBL" id="MBF6637126.1"/>
    </source>
</evidence>
<dbReference type="RefSeq" id="WP_194977988.1">
    <property type="nucleotide sequence ID" value="NZ_JADMKS010000004.1"/>
</dbReference>
<name>A0AA41BWJ4_9GAMM</name>
<gene>
    <name evidence="1" type="ORF">ITX54_10730</name>
</gene>
<dbReference type="EMBL" id="JADMKS010000004">
    <property type="protein sequence ID" value="MBF6637126.1"/>
    <property type="molecule type" value="Genomic_DNA"/>
</dbReference>
<dbReference type="AlphaFoldDB" id="A0AA41BWJ4"/>
<accession>A0AA41BWJ4</accession>
<comment type="caution">
    <text evidence="1">The sequence shown here is derived from an EMBL/GenBank/DDBJ whole genome shotgun (WGS) entry which is preliminary data.</text>
</comment>
<protein>
    <submittedName>
        <fullName evidence="1">Uncharacterized protein</fullName>
    </submittedName>
</protein>
<reference evidence="1" key="2">
    <citation type="submission" date="2022-09" db="EMBL/GenBank/DDBJ databases">
        <title>Rouxiella aceris sp. nov., isolated from tree sap and emended description of the genus Rhouxiella.</title>
        <authorList>
            <person name="Kim I.S."/>
        </authorList>
    </citation>
    <scope>NUCLEOTIDE SEQUENCE</scope>
    <source>
        <strain evidence="1">SAP-2</strain>
    </source>
</reference>
<proteinExistence type="predicted"/>
<evidence type="ECO:0000313" key="2">
    <source>
        <dbReference type="Proteomes" id="UP000705283"/>
    </source>
</evidence>
<sequence length="341" mass="38383">MLNSILTKYTALTSGHIPVALDSCNKGVNFLAEKIVSISNINTALTIWEPNHNHNEREIGAPVDYDHFDYSKAIKIATPIIIGALLFYQYIRSTASKISHDKELLEAHLNGARIHEPKREDATFSAMYNFFKTQPRMSSRNVKRNLKELIKYLEGYTLKDRASVMKAKQTLGVILLSGDHPPISNFPPLLKYQSLLYKKIPMTGKIFVAQVWHFIKGYTPNGADGESEAVIKERENCRVAFVSALAHGIEFENRICDYGICQHIVTGVLQGRLHGIDIDIEGVNIAQLLTFFLQRNEVKAITTKAGLMIEAKTLLSSMNNLSIENKQFFMSGIEDYANITY</sequence>
<dbReference type="Proteomes" id="UP000705283">
    <property type="component" value="Unassembled WGS sequence"/>
</dbReference>
<reference evidence="1" key="1">
    <citation type="submission" date="2020-11" db="EMBL/GenBank/DDBJ databases">
        <authorList>
            <person name="Lee S.D."/>
        </authorList>
    </citation>
    <scope>NUCLEOTIDE SEQUENCE</scope>
    <source>
        <strain evidence="1">SAP-2</strain>
    </source>
</reference>